<feature type="compositionally biased region" description="Polar residues" evidence="1">
    <location>
        <begin position="34"/>
        <end position="50"/>
    </location>
</feature>
<sequence>MESSMDVLPVALLTLAALLFSVETSEFLHEVNDLNGSNRDSGEQTPSAVLSRSKRNNSGAHVDKWFRPDTGAGEDYWNALFREDAEDHLSKPDASTVDRLENVVPTAETPRLSVAQHESRHSEGSHDDHSDSEPEVWIGQHSGRSIPEPGTWFGPRIGRSHTEPGLWFGPRYGRSYPEPGMWFGPRVGRGHPEPEMWFGPRVGRNQAEPGVWFGARIGRNQPEPGTWFGARIGRSHPEPGMWF</sequence>
<gene>
    <name evidence="3" type="primary">dh4</name>
</gene>
<dbReference type="EMBL" id="MG517534">
    <property type="protein sequence ID" value="AYC12054.1"/>
    <property type="molecule type" value="mRNA"/>
</dbReference>
<keyword evidence="2" id="KW-0732">Signal</keyword>
<feature type="signal peptide" evidence="2">
    <location>
        <begin position="1"/>
        <end position="24"/>
    </location>
</feature>
<name>A0A385XQ75_LOCMI</name>
<proteinExistence type="evidence at transcript level"/>
<protein>
    <submittedName>
        <fullName evidence="3">DH4</fullName>
    </submittedName>
</protein>
<organism evidence="3">
    <name type="scientific">Locusta migratoria</name>
    <name type="common">Migratory locust</name>
    <dbReference type="NCBI Taxonomy" id="7004"/>
    <lineage>
        <taxon>Eukaryota</taxon>
        <taxon>Metazoa</taxon>
        <taxon>Ecdysozoa</taxon>
        <taxon>Arthropoda</taxon>
        <taxon>Hexapoda</taxon>
        <taxon>Insecta</taxon>
        <taxon>Pterygota</taxon>
        <taxon>Neoptera</taxon>
        <taxon>Polyneoptera</taxon>
        <taxon>Orthoptera</taxon>
        <taxon>Caelifera</taxon>
        <taxon>Acrididea</taxon>
        <taxon>Acridomorpha</taxon>
        <taxon>Acridoidea</taxon>
        <taxon>Acrididae</taxon>
        <taxon>Oedipodinae</taxon>
        <taxon>Locusta</taxon>
    </lineage>
</organism>
<accession>A0A385XQ75</accession>
<evidence type="ECO:0000313" key="3">
    <source>
        <dbReference type="EMBL" id="AYC12054.1"/>
    </source>
</evidence>
<evidence type="ECO:0000256" key="1">
    <source>
        <dbReference type="SAM" id="MobiDB-lite"/>
    </source>
</evidence>
<feature type="chain" id="PRO_5017205167" evidence="2">
    <location>
        <begin position="25"/>
        <end position="243"/>
    </location>
</feature>
<reference evidence="3" key="1">
    <citation type="submission" date="2017-11" db="EMBL/GenBank/DDBJ databases">
        <title>Novel Lom-dh genes encoding diapause hormones promote egg diapause of Locusta migratoria L.</title>
        <authorList>
            <person name="Hao K."/>
        </authorList>
    </citation>
    <scope>NUCLEOTIDE SEQUENCE</scope>
</reference>
<dbReference type="AlphaFoldDB" id="A0A385XQ75"/>
<feature type="region of interest" description="Disordered" evidence="1">
    <location>
        <begin position="33"/>
        <end position="67"/>
    </location>
</feature>
<feature type="compositionally biased region" description="Basic and acidic residues" evidence="1">
    <location>
        <begin position="117"/>
        <end position="132"/>
    </location>
</feature>
<evidence type="ECO:0000256" key="2">
    <source>
        <dbReference type="SAM" id="SignalP"/>
    </source>
</evidence>
<feature type="compositionally biased region" description="Basic and acidic residues" evidence="1">
    <location>
        <begin position="88"/>
        <end position="101"/>
    </location>
</feature>
<feature type="region of interest" description="Disordered" evidence="1">
    <location>
        <begin position="88"/>
        <end position="157"/>
    </location>
</feature>